<evidence type="ECO:0000313" key="1">
    <source>
        <dbReference type="EMBL" id="KAJ1673222.1"/>
    </source>
</evidence>
<dbReference type="EC" id="2.3.2.27" evidence="1"/>
<keyword evidence="1" id="KW-0012">Acyltransferase</keyword>
<dbReference type="Proteomes" id="UP001145114">
    <property type="component" value="Unassembled WGS sequence"/>
</dbReference>
<feature type="non-terminal residue" evidence="1">
    <location>
        <position position="1"/>
    </location>
</feature>
<gene>
    <name evidence="1" type="primary">NOT4</name>
    <name evidence="1" type="ORF">EV182_005662</name>
</gene>
<protein>
    <submittedName>
        <fullName evidence="1">Transcriptional repressor general negative regulator of transcription subunit 4</fullName>
        <ecNumber evidence="1">2.3.2.27</ecNumber>
    </submittedName>
</protein>
<keyword evidence="1" id="KW-0808">Transferase</keyword>
<reference evidence="1" key="1">
    <citation type="submission" date="2022-06" db="EMBL/GenBank/DDBJ databases">
        <title>Phylogenomic reconstructions and comparative analyses of Kickxellomycotina fungi.</title>
        <authorList>
            <person name="Reynolds N.K."/>
            <person name="Stajich J.E."/>
            <person name="Barry K."/>
            <person name="Grigoriev I.V."/>
            <person name="Crous P."/>
            <person name="Smith M.E."/>
        </authorList>
    </citation>
    <scope>NUCLEOTIDE SEQUENCE</scope>
    <source>
        <strain evidence="1">RSA 2271</strain>
    </source>
</reference>
<proteinExistence type="predicted"/>
<keyword evidence="2" id="KW-1185">Reference proteome</keyword>
<comment type="caution">
    <text evidence="1">The sequence shown here is derived from an EMBL/GenBank/DDBJ whole genome shotgun (WGS) entry which is preliminary data.</text>
</comment>
<accession>A0ACC1H9Z3</accession>
<organism evidence="1 2">
    <name type="scientific">Spiromyces aspiralis</name>
    <dbReference type="NCBI Taxonomy" id="68401"/>
    <lineage>
        <taxon>Eukaryota</taxon>
        <taxon>Fungi</taxon>
        <taxon>Fungi incertae sedis</taxon>
        <taxon>Zoopagomycota</taxon>
        <taxon>Kickxellomycotina</taxon>
        <taxon>Kickxellomycetes</taxon>
        <taxon>Kickxellales</taxon>
        <taxon>Kickxellaceae</taxon>
        <taxon>Spiromyces</taxon>
    </lineage>
</organism>
<evidence type="ECO:0000313" key="2">
    <source>
        <dbReference type="Proteomes" id="UP001145114"/>
    </source>
</evidence>
<sequence>IAKIKAQKRAKEREKREIESDASKQLANVRVVQKNLVYVIGLPAHIATEEVLRSHDYFGQFGKINKIVINRRQHQGGQLSIAVYVTYARKEDATQAIEAVDGSTLDGRTLRATYGTTKYCSFYLRGITCQNPNCMYLHEPGEEADSYNKEDLASSRPHFHSQDGHGDHHRHHGGDGHNQHHRDSTSFPHIGNGRVQVVPAGTMNPHHHHPQQQRAASPAVGRNSAVTPSDGVMGIQTIGPDQKGTPEYRRDKRQGCSHAQVPAVIDATP</sequence>
<name>A0ACC1H9Z3_9FUNG</name>
<dbReference type="EMBL" id="JAMZIH010007228">
    <property type="protein sequence ID" value="KAJ1673222.1"/>
    <property type="molecule type" value="Genomic_DNA"/>
</dbReference>